<keyword evidence="3" id="KW-1185">Reference proteome</keyword>
<evidence type="ECO:0000313" key="3">
    <source>
        <dbReference type="Proteomes" id="UP000446866"/>
    </source>
</evidence>
<proteinExistence type="predicted"/>
<dbReference type="InterPro" id="IPR011330">
    <property type="entry name" value="Glyco_hydro/deAcase_b/a-brl"/>
</dbReference>
<protein>
    <submittedName>
        <fullName evidence="2">Polysaccharide deacetylase</fullName>
    </submittedName>
</protein>
<name>A0A845QKD2_9FIRM</name>
<dbReference type="SUPFAM" id="SSF88713">
    <property type="entry name" value="Glycoside hydrolase/deacetylase"/>
    <property type="match status" value="1"/>
</dbReference>
<dbReference type="RefSeq" id="WP_160200858.1">
    <property type="nucleotide sequence ID" value="NZ_QXWK01000003.1"/>
</dbReference>
<dbReference type="EMBL" id="QXWK01000003">
    <property type="protein sequence ID" value="NBH60558.1"/>
    <property type="molecule type" value="Genomic_DNA"/>
</dbReference>
<dbReference type="Pfam" id="PF01522">
    <property type="entry name" value="Polysacc_deac_1"/>
    <property type="match status" value="1"/>
</dbReference>
<dbReference type="CDD" id="cd10944">
    <property type="entry name" value="CE4_SmPgdA_like"/>
    <property type="match status" value="1"/>
</dbReference>
<dbReference type="InterPro" id="IPR050248">
    <property type="entry name" value="Polysacc_deacetylase_ArnD"/>
</dbReference>
<dbReference type="Proteomes" id="UP000446866">
    <property type="component" value="Unassembled WGS sequence"/>
</dbReference>
<accession>A0A845QKD2</accession>
<dbReference type="GO" id="GO:0016810">
    <property type="term" value="F:hydrolase activity, acting on carbon-nitrogen (but not peptide) bonds"/>
    <property type="evidence" value="ECO:0007669"/>
    <property type="project" value="InterPro"/>
</dbReference>
<feature type="domain" description="NodB homology" evidence="1">
    <location>
        <begin position="91"/>
        <end position="281"/>
    </location>
</feature>
<dbReference type="PANTHER" id="PTHR10587:SF125">
    <property type="entry name" value="POLYSACCHARIDE DEACETYLASE YHEN-RELATED"/>
    <property type="match status" value="1"/>
</dbReference>
<organism evidence="2 3">
    <name type="scientific">Anaerotruncus colihominis</name>
    <dbReference type="NCBI Taxonomy" id="169435"/>
    <lineage>
        <taxon>Bacteria</taxon>
        <taxon>Bacillati</taxon>
        <taxon>Bacillota</taxon>
        <taxon>Clostridia</taxon>
        <taxon>Eubacteriales</taxon>
        <taxon>Oscillospiraceae</taxon>
        <taxon>Anaerotruncus</taxon>
    </lineage>
</organism>
<dbReference type="InterPro" id="IPR002509">
    <property type="entry name" value="NODB_dom"/>
</dbReference>
<comment type="caution">
    <text evidence="2">The sequence shown here is derived from an EMBL/GenBank/DDBJ whole genome shotgun (WGS) entry which is preliminary data.</text>
</comment>
<evidence type="ECO:0000313" key="2">
    <source>
        <dbReference type="EMBL" id="NBH60558.1"/>
    </source>
</evidence>
<evidence type="ECO:0000259" key="1">
    <source>
        <dbReference type="PROSITE" id="PS51677"/>
    </source>
</evidence>
<reference evidence="2 3" key="1">
    <citation type="submission" date="2018-08" db="EMBL/GenBank/DDBJ databases">
        <title>Murine metabolic-syndrome-specific gut microbial biobank.</title>
        <authorList>
            <person name="Liu C."/>
        </authorList>
    </citation>
    <scope>NUCLEOTIDE SEQUENCE [LARGE SCALE GENOMIC DNA]</scope>
    <source>
        <strain evidence="2 3">28</strain>
    </source>
</reference>
<sequence>MEGRFSVRFFKRLITFTVLGILLILTVAVIVLSVRVTALSAEAGSGTDSGGNETQNADSALIVEEEALPYQEKYASLYIRDEFRQAKAKSKTVYLTFDDGPSQTCTPEVLDILKEHNIKATFFVVGKISENRDIVQRIIDEGHTIGIHTYTHSYEYVYQSMDTYLADFEKLWTELYEEFSYRAEIFRFPGGSVNTYNYTLCQQIIAEMYRRGFVYFDWNASAEDAASGNPSSDVIAERILNGVHNADRSIVLMHDSASMGSTVEALPEIIEQLQDEGYAFDKLDRSVKPITFSYLK</sequence>
<dbReference type="Gene3D" id="3.20.20.370">
    <property type="entry name" value="Glycoside hydrolase/deacetylase"/>
    <property type="match status" value="1"/>
</dbReference>
<dbReference type="AlphaFoldDB" id="A0A845QKD2"/>
<dbReference type="PROSITE" id="PS51677">
    <property type="entry name" value="NODB"/>
    <property type="match status" value="1"/>
</dbReference>
<dbReference type="GO" id="GO:0005975">
    <property type="term" value="P:carbohydrate metabolic process"/>
    <property type="evidence" value="ECO:0007669"/>
    <property type="project" value="InterPro"/>
</dbReference>
<gene>
    <name evidence="2" type="ORF">D0435_02570</name>
</gene>
<dbReference type="PANTHER" id="PTHR10587">
    <property type="entry name" value="GLYCOSYL TRANSFERASE-RELATED"/>
    <property type="match status" value="1"/>
</dbReference>